<keyword evidence="11" id="KW-1185">Reference proteome</keyword>
<dbReference type="KEGG" id="lgi:LOTGIDRAFT_164424"/>
<dbReference type="InterPro" id="IPR050843">
    <property type="entry name" value="Glycosyl_Hydrlase_38"/>
</dbReference>
<dbReference type="InterPro" id="IPR011330">
    <property type="entry name" value="Glyco_hydro/deAcase_b/a-brl"/>
</dbReference>
<dbReference type="SUPFAM" id="SSF74650">
    <property type="entry name" value="Galactose mutarotase-like"/>
    <property type="match status" value="1"/>
</dbReference>
<comment type="function">
    <text evidence="6">Catalyzes the first committed step in the biosynthesis of complex N-glycans. It controls conversion of high mannose to complex N-glycans; the final hydrolytic step in the N-glycan maturation pathway.</text>
</comment>
<dbReference type="SUPFAM" id="SSF88688">
    <property type="entry name" value="Families 57/38 glycoside transferase middle domain"/>
    <property type="match status" value="1"/>
</dbReference>
<dbReference type="Pfam" id="PF09261">
    <property type="entry name" value="Alpha-mann_mid"/>
    <property type="match status" value="1"/>
</dbReference>
<dbReference type="CTD" id="20239737"/>
<dbReference type="InterPro" id="IPR011013">
    <property type="entry name" value="Gal_mutarotase_sf_dom"/>
</dbReference>
<dbReference type="Gene3D" id="2.70.98.30">
    <property type="entry name" value="Golgi alpha-mannosidase II, domain 4"/>
    <property type="match status" value="1"/>
</dbReference>
<evidence type="ECO:0000256" key="7">
    <source>
        <dbReference type="ARBA" id="ARBA00093232"/>
    </source>
</evidence>
<evidence type="ECO:0000259" key="9">
    <source>
        <dbReference type="SMART" id="SM00872"/>
    </source>
</evidence>
<keyword evidence="3 8" id="KW-0378">Hydrolase</keyword>
<keyword evidence="5 8" id="KW-0326">Glycosidase</keyword>
<dbReference type="OrthoDB" id="10261055at2759"/>
<dbReference type="InterPro" id="IPR027291">
    <property type="entry name" value="Glyco_hydro_38_N_sf"/>
</dbReference>
<evidence type="ECO:0000313" key="10">
    <source>
        <dbReference type="EMBL" id="ESO90120.1"/>
    </source>
</evidence>
<feature type="domain" description="Glycoside hydrolase family 38 central" evidence="9">
    <location>
        <begin position="352"/>
        <end position="439"/>
    </location>
</feature>
<evidence type="ECO:0000256" key="4">
    <source>
        <dbReference type="ARBA" id="ARBA00022833"/>
    </source>
</evidence>
<name>V4A535_LOTGI</name>
<evidence type="ECO:0000313" key="11">
    <source>
        <dbReference type="Proteomes" id="UP000030746"/>
    </source>
</evidence>
<dbReference type="InterPro" id="IPR013780">
    <property type="entry name" value="Glyco_hydro_b"/>
</dbReference>
<dbReference type="FunFam" id="3.20.110.10:FF:000010">
    <property type="entry name" value="Alpha-mannosidase"/>
    <property type="match status" value="1"/>
</dbReference>
<comment type="cofactor">
    <cofactor evidence="8">
        <name>Zn(2+)</name>
        <dbReference type="ChEBI" id="CHEBI:29105"/>
    </cofactor>
    <text evidence="8">Binds 1 zinc ion per subunit.</text>
</comment>
<comment type="catalytic activity">
    <reaction evidence="7">
        <text>N(4)-{beta-D-GlcNAc-(1-&gt;2)-alpha-D-Man-(1-&gt;3)-[alpha-D-Man-(1-&gt;3)-[alpha-D-Man-(1-&gt;6)]-alpha-D-Man-(1-&gt;6)]-beta-D-Man-(1-&gt;4)-beta-D-GlcNAc-(1-&gt;4)-beta-D-GlcNAc}-L-asparaginyl-[protein] + 2 H2O = 2 alpha-D-mannopyranose + an N(4)-{beta-D-GlcNAc-(1-&gt;2)-alpha-D-Man-(1-&gt;3)-[alpha-D-Man-(1-&gt;6)]-beta-D-Man-(1-&gt;4)-beta-D-GlcNAc-(1-&gt;4)-beta-D-GlcNAc}-L-asparaginyl-[protein]</text>
        <dbReference type="Rhea" id="RHEA:56052"/>
        <dbReference type="Rhea" id="RHEA-COMP:14368"/>
        <dbReference type="Rhea" id="RHEA-COMP:14369"/>
        <dbReference type="ChEBI" id="CHEBI:15377"/>
        <dbReference type="ChEBI" id="CHEBI:28729"/>
        <dbReference type="ChEBI" id="CHEBI:60615"/>
        <dbReference type="ChEBI" id="CHEBI:60625"/>
        <dbReference type="EC" id="3.2.1.114"/>
    </reaction>
</comment>
<dbReference type="InterPro" id="IPR011682">
    <property type="entry name" value="Glyco_hydro_38_C"/>
</dbReference>
<dbReference type="Pfam" id="PF01074">
    <property type="entry name" value="Glyco_hydro_38N"/>
    <property type="match status" value="1"/>
</dbReference>
<evidence type="ECO:0000256" key="3">
    <source>
        <dbReference type="ARBA" id="ARBA00022801"/>
    </source>
</evidence>
<dbReference type="AlphaFoldDB" id="V4A535"/>
<dbReference type="GO" id="GO:0030246">
    <property type="term" value="F:carbohydrate binding"/>
    <property type="evidence" value="ECO:0007669"/>
    <property type="project" value="InterPro"/>
</dbReference>
<dbReference type="GO" id="GO:0004572">
    <property type="term" value="F:mannosyl-oligosaccharide 1,3-1,6-alpha-mannosidase activity"/>
    <property type="evidence" value="ECO:0007669"/>
    <property type="project" value="UniProtKB-EC"/>
</dbReference>
<dbReference type="PANTHER" id="PTHR11607:SF70">
    <property type="entry name" value="ALPHA-MANNOSIDASE"/>
    <property type="match status" value="1"/>
</dbReference>
<dbReference type="RefSeq" id="XP_009059195.1">
    <property type="nucleotide sequence ID" value="XM_009060947.1"/>
</dbReference>
<dbReference type="GO" id="GO:0006491">
    <property type="term" value="P:N-glycan processing"/>
    <property type="evidence" value="ECO:0007669"/>
    <property type="project" value="TreeGrafter"/>
</dbReference>
<dbReference type="Proteomes" id="UP000030746">
    <property type="component" value="Unassembled WGS sequence"/>
</dbReference>
<dbReference type="GO" id="GO:0000139">
    <property type="term" value="C:Golgi membrane"/>
    <property type="evidence" value="ECO:0007669"/>
    <property type="project" value="TreeGrafter"/>
</dbReference>
<evidence type="ECO:0000256" key="6">
    <source>
        <dbReference type="ARBA" id="ARBA00059516"/>
    </source>
</evidence>
<dbReference type="InterPro" id="IPR037094">
    <property type="entry name" value="Glyco_hydro_38_cen_sf"/>
</dbReference>
<proteinExistence type="inferred from homology"/>
<dbReference type="Gene3D" id="2.60.40.1180">
    <property type="entry name" value="Golgi alpha-mannosidase II"/>
    <property type="match status" value="1"/>
</dbReference>
<sequence length="972" mass="113701">MKTPPPDYPNNSEDDLEPLNVIIVPHSHNDPGWLKTVDEYYVDQTKHILNNMVNKLSEYPNMTFIWSETVFFSMWWNELDDDVKVHVRRLIRRGQLEIVLGGWVMPDEATTHYVSVIDQLIEGHQWLWENLGVKPENSWSIDPFGYSGTMPYIWKKAGMENMVIQRVHQAIKGSLASKQALEFQWRQMWDSKGSNDILCHVMPYMLYNIKFTCGPNRFICLMFDFRKIENEVSESRSYTINANNIHQQAKYLYEQYRRKSYLYKYNTILVPLGDDFRFDREIEWDQQYKNYEMLMDYMNDQRKWKINVKFGTLKDYFKLANEENRHHMERYPENGFPTLSGDFFPYSDKDSAYWTGYFSTRPFDKKFSRDLQANLQAADILNTLTYVNLKNWNLDNKGKFFQFSTLLQQARRALGLFLHHDAITGTAKDFVVVDYERQMAEAYNKTQLVIRTALQILASKGNLMSPLVFKPETFRPKYNKEPVKQILNLQKSSNCILLFNPLPKYRQEVVRVLTDTEFVQIRNEKYEYVPCQISPTWSDKTSVDLKVFEISFVVTLPPFGIVPYMLHKVQEIDLHNVFPSRISLFNTEEFEIPKKTKFYTNPPVLNPESQIELENDNMVVLFNSKTGTIESEYFTYRSQGSGAYIFYPSNSGEVKVLFNIPIIRKIVGPIYSKIEVEFDHYLKFSVTLYHVPSLQAQGIHIENTLDIRPLTDREFVMRFKTNIDNKDGSYFTDQNGFQLIRRKTNPNQRIEANYYPMTSAAMLEDDERRLTLLSAQSHGCAGIEKGWLEVMLDRQLIYDDNRGLGQGVRDIKIITSSFILLLEKRNTLKANRHSDYALPSLLSISTNDFLQQPIVKYYSTIDSTIFHTTVTSLAVPMPCDISLVTFRSLTTANFIHNGTSLVLHRRGYDCDFPKDGLQCSVNDQKLFIRNLLKVSPAHSVRETTLTHLYDKKKIQASVELKPMEISSFHINW</sequence>
<dbReference type="Gene3D" id="1.20.1270.50">
    <property type="entry name" value="Glycoside hydrolase family 38, central domain"/>
    <property type="match status" value="1"/>
</dbReference>
<dbReference type="InterPro" id="IPR015341">
    <property type="entry name" value="Glyco_hydro_38_cen"/>
</dbReference>
<protein>
    <recommendedName>
        <fullName evidence="8">Alpha-mannosidase</fullName>
        <ecNumber evidence="8">3.2.1.-</ecNumber>
    </recommendedName>
</protein>
<dbReference type="SUPFAM" id="SSF88713">
    <property type="entry name" value="Glycoside hydrolase/deacetylase"/>
    <property type="match status" value="1"/>
</dbReference>
<accession>V4A535</accession>
<evidence type="ECO:0000256" key="1">
    <source>
        <dbReference type="ARBA" id="ARBA00009792"/>
    </source>
</evidence>
<dbReference type="SMART" id="SM00872">
    <property type="entry name" value="Alpha-mann_mid"/>
    <property type="match status" value="1"/>
</dbReference>
<reference evidence="10 11" key="1">
    <citation type="journal article" date="2013" name="Nature">
        <title>Insights into bilaterian evolution from three spiralian genomes.</title>
        <authorList>
            <person name="Simakov O."/>
            <person name="Marletaz F."/>
            <person name="Cho S.J."/>
            <person name="Edsinger-Gonzales E."/>
            <person name="Havlak P."/>
            <person name="Hellsten U."/>
            <person name="Kuo D.H."/>
            <person name="Larsson T."/>
            <person name="Lv J."/>
            <person name="Arendt D."/>
            <person name="Savage R."/>
            <person name="Osoegawa K."/>
            <person name="de Jong P."/>
            <person name="Grimwood J."/>
            <person name="Chapman J.A."/>
            <person name="Shapiro H."/>
            <person name="Aerts A."/>
            <person name="Otillar R.P."/>
            <person name="Terry A.Y."/>
            <person name="Boore J.L."/>
            <person name="Grigoriev I.V."/>
            <person name="Lindberg D.R."/>
            <person name="Seaver E.C."/>
            <person name="Weisblat D.A."/>
            <person name="Putnam N.H."/>
            <person name="Rokhsar D.S."/>
        </authorList>
    </citation>
    <scope>NUCLEOTIDE SEQUENCE [LARGE SCALE GENOMIC DNA]</scope>
</reference>
<dbReference type="Gene3D" id="3.20.110.10">
    <property type="entry name" value="Glycoside hydrolase 38, N terminal domain"/>
    <property type="match status" value="1"/>
</dbReference>
<dbReference type="PANTHER" id="PTHR11607">
    <property type="entry name" value="ALPHA-MANNOSIDASE"/>
    <property type="match status" value="1"/>
</dbReference>
<dbReference type="GeneID" id="20239737"/>
<dbReference type="Pfam" id="PF07748">
    <property type="entry name" value="Glyco_hydro_38C"/>
    <property type="match status" value="1"/>
</dbReference>
<dbReference type="GO" id="GO:0006013">
    <property type="term" value="P:mannose metabolic process"/>
    <property type="evidence" value="ECO:0007669"/>
    <property type="project" value="InterPro"/>
</dbReference>
<evidence type="ECO:0000256" key="5">
    <source>
        <dbReference type="ARBA" id="ARBA00023295"/>
    </source>
</evidence>
<dbReference type="InterPro" id="IPR028995">
    <property type="entry name" value="Glyco_hydro_57/38_cen_sf"/>
</dbReference>
<dbReference type="OMA" id="DQNGYQL"/>
<dbReference type="EC" id="3.2.1.-" evidence="8"/>
<dbReference type="GO" id="GO:0046872">
    <property type="term" value="F:metal ion binding"/>
    <property type="evidence" value="ECO:0007669"/>
    <property type="project" value="UniProtKB-KW"/>
</dbReference>
<dbReference type="HOGENOM" id="CLU_004690_1_0_1"/>
<keyword evidence="4 8" id="KW-0862">Zinc</keyword>
<evidence type="ECO:0000256" key="2">
    <source>
        <dbReference type="ARBA" id="ARBA00022723"/>
    </source>
</evidence>
<dbReference type="EMBL" id="KB202481">
    <property type="protein sequence ID" value="ESO90120.1"/>
    <property type="molecule type" value="Genomic_DNA"/>
</dbReference>
<keyword evidence="2 8" id="KW-0479">Metal-binding</keyword>
<comment type="similarity">
    <text evidence="1 8">Belongs to the glycosyl hydrolase 38 family.</text>
</comment>
<dbReference type="InterPro" id="IPR000602">
    <property type="entry name" value="Glyco_hydro_38_N"/>
</dbReference>
<organism evidence="10 11">
    <name type="scientific">Lottia gigantea</name>
    <name type="common">Giant owl limpet</name>
    <dbReference type="NCBI Taxonomy" id="225164"/>
    <lineage>
        <taxon>Eukaryota</taxon>
        <taxon>Metazoa</taxon>
        <taxon>Spiralia</taxon>
        <taxon>Lophotrochozoa</taxon>
        <taxon>Mollusca</taxon>
        <taxon>Gastropoda</taxon>
        <taxon>Patellogastropoda</taxon>
        <taxon>Lottioidea</taxon>
        <taxon>Lottiidae</taxon>
        <taxon>Lottia</taxon>
    </lineage>
</organism>
<evidence type="ECO:0000256" key="8">
    <source>
        <dbReference type="RuleBase" id="RU361199"/>
    </source>
</evidence>
<gene>
    <name evidence="10" type="ORF">LOTGIDRAFT_164424</name>
</gene>
<dbReference type="STRING" id="225164.V4A535"/>
<dbReference type="FunFam" id="1.20.1270.50:FF:000001">
    <property type="entry name" value="Alpha-mannosidase"/>
    <property type="match status" value="1"/>
</dbReference>